<feature type="region of interest" description="Disordered" evidence="5">
    <location>
        <begin position="365"/>
        <end position="388"/>
    </location>
</feature>
<dbReference type="SUPFAM" id="SSF48403">
    <property type="entry name" value="Ankyrin repeat"/>
    <property type="match status" value="1"/>
</dbReference>
<keyword evidence="2" id="KW-0132">Cell division</keyword>
<dbReference type="STRING" id="41427.A0A182JH35"/>
<evidence type="ECO:0000256" key="1">
    <source>
        <dbReference type="ARBA" id="ARBA00007597"/>
    </source>
</evidence>
<dbReference type="Pfam" id="PF00023">
    <property type="entry name" value="Ank"/>
    <property type="match status" value="1"/>
</dbReference>
<dbReference type="InterPro" id="IPR056237">
    <property type="entry name" value="ANKLE2_3rd"/>
</dbReference>
<feature type="region of interest" description="Disordered" evidence="5">
    <location>
        <begin position="274"/>
        <end position="295"/>
    </location>
</feature>
<evidence type="ECO:0000259" key="6">
    <source>
        <dbReference type="Pfam" id="PF24567"/>
    </source>
</evidence>
<accession>A0A182JH35</accession>
<feature type="compositionally biased region" description="Pro residues" evidence="5">
    <location>
        <begin position="816"/>
        <end position="826"/>
    </location>
</feature>
<dbReference type="PROSITE" id="PS50297">
    <property type="entry name" value="ANK_REP_REGION"/>
    <property type="match status" value="1"/>
</dbReference>
<protein>
    <recommendedName>
        <fullName evidence="6">ANKLE2 third alpha/beta domain-containing protein</fullName>
    </recommendedName>
</protein>
<feature type="region of interest" description="Disordered" evidence="5">
    <location>
        <begin position="535"/>
        <end position="563"/>
    </location>
</feature>
<dbReference type="Gene3D" id="1.25.40.20">
    <property type="entry name" value="Ankyrin repeat-containing domain"/>
    <property type="match status" value="1"/>
</dbReference>
<feature type="domain" description="ANKLE2 third alpha/beta" evidence="6">
    <location>
        <begin position="252"/>
        <end position="320"/>
    </location>
</feature>
<feature type="compositionally biased region" description="Basic and acidic residues" evidence="5">
    <location>
        <begin position="785"/>
        <end position="799"/>
    </location>
</feature>
<dbReference type="GO" id="GO:0005783">
    <property type="term" value="C:endoplasmic reticulum"/>
    <property type="evidence" value="ECO:0007669"/>
    <property type="project" value="TreeGrafter"/>
</dbReference>
<evidence type="ECO:0000256" key="2">
    <source>
        <dbReference type="ARBA" id="ARBA00022618"/>
    </source>
</evidence>
<keyword evidence="4" id="KW-0131">Cell cycle</keyword>
<dbReference type="SMART" id="SM00248">
    <property type="entry name" value="ANK"/>
    <property type="match status" value="2"/>
</dbReference>
<name>A0A182JH35_ANOAO</name>
<dbReference type="AlphaFoldDB" id="A0A182JH35"/>
<feature type="region of interest" description="Disordered" evidence="5">
    <location>
        <begin position="778"/>
        <end position="876"/>
    </location>
</feature>
<keyword evidence="3" id="KW-0040">ANK repeat</keyword>
<dbReference type="GO" id="GO:0051721">
    <property type="term" value="F:protein phosphatase 2A binding"/>
    <property type="evidence" value="ECO:0007669"/>
    <property type="project" value="TreeGrafter"/>
</dbReference>
<dbReference type="PROSITE" id="PS50088">
    <property type="entry name" value="ANK_REPEAT"/>
    <property type="match status" value="1"/>
</dbReference>
<dbReference type="Pfam" id="PF24567">
    <property type="entry name" value="ANKLE2_3rd"/>
    <property type="match status" value="1"/>
</dbReference>
<dbReference type="VEuPathDB" id="VectorBase:AATE017970"/>
<proteinExistence type="inferred from homology"/>
<dbReference type="InterPro" id="IPR002110">
    <property type="entry name" value="Ankyrin_rpt"/>
</dbReference>
<organism evidence="7">
    <name type="scientific">Anopheles atroparvus</name>
    <name type="common">European mosquito</name>
    <dbReference type="NCBI Taxonomy" id="41427"/>
    <lineage>
        <taxon>Eukaryota</taxon>
        <taxon>Metazoa</taxon>
        <taxon>Ecdysozoa</taxon>
        <taxon>Arthropoda</taxon>
        <taxon>Hexapoda</taxon>
        <taxon>Insecta</taxon>
        <taxon>Pterygota</taxon>
        <taxon>Neoptera</taxon>
        <taxon>Endopterygota</taxon>
        <taxon>Diptera</taxon>
        <taxon>Nematocera</taxon>
        <taxon>Culicoidea</taxon>
        <taxon>Culicidae</taxon>
        <taxon>Anophelinae</taxon>
        <taxon>Anopheles</taxon>
    </lineage>
</organism>
<dbReference type="GO" id="GO:0051301">
    <property type="term" value="P:cell division"/>
    <property type="evidence" value="ECO:0007669"/>
    <property type="project" value="UniProtKB-KW"/>
</dbReference>
<dbReference type="EnsemblMetazoa" id="AATE017970-RA">
    <property type="protein sequence ID" value="AATE017970-PA.1"/>
    <property type="gene ID" value="AATE017970"/>
</dbReference>
<dbReference type="PANTHER" id="PTHR12349:SF4">
    <property type="entry name" value="ANKYRIN REPEAT AND LEM DOMAIN-CONTAINING PROTEIN 2"/>
    <property type="match status" value="1"/>
</dbReference>
<evidence type="ECO:0000313" key="7">
    <source>
        <dbReference type="EnsemblMetazoa" id="AATE017970-PA.1"/>
    </source>
</evidence>
<reference evidence="7" key="1">
    <citation type="submission" date="2022-08" db="UniProtKB">
        <authorList>
            <consortium name="EnsemblMetazoa"/>
        </authorList>
    </citation>
    <scope>IDENTIFICATION</scope>
    <source>
        <strain evidence="7">EBRO</strain>
    </source>
</reference>
<evidence type="ECO:0000256" key="4">
    <source>
        <dbReference type="ARBA" id="ARBA00023306"/>
    </source>
</evidence>
<dbReference type="InterPro" id="IPR036770">
    <property type="entry name" value="Ankyrin_rpt-contain_sf"/>
</dbReference>
<evidence type="ECO:0000256" key="5">
    <source>
        <dbReference type="SAM" id="MobiDB-lite"/>
    </source>
</evidence>
<evidence type="ECO:0000256" key="3">
    <source>
        <dbReference type="ARBA" id="ARBA00023043"/>
    </source>
</evidence>
<comment type="similarity">
    <text evidence="1">Belongs to the ANKLE2 family.</text>
</comment>
<feature type="compositionally biased region" description="Acidic residues" evidence="5">
    <location>
        <begin position="836"/>
        <end position="861"/>
    </location>
</feature>
<dbReference type="PANTHER" id="PTHR12349">
    <property type="entry name" value="ANKYRIN REPEAT AND LEM DOMAIN-CONTAINING PROTEIN 2"/>
    <property type="match status" value="1"/>
</dbReference>
<sequence length="972" mass="108899">MEFYAIFIPDKKPDFSIKSFYNDKTEALSVLKQHKEARMKAFASSEEAVSFYLNGPSETYPKSTTPAISSPIKPPKSPFSTPTSQKLVAFRKLIEANNVSEVYATIQNPRYLVSSGDTPTILKEGPRYNALHIAAIEGRGEICKLILRTIADSSYIEKLHGLRTISTEEVSAILLDLYLNTPDKCRRETPLHFAAKHGSVDVINELIAYPQCQVVPNGDGLLPRDIICSRAKPAKAGPEVREAIRVLLDEHFFVPLVRYEDNLIPPTIGKPFSPTRPISLEEPGSPTISPRGEVKAYAGPMDRSKADSFYRRWKTPPRLVVVSPRMMRSEEPRLCSSSTPIKAGRLPRRLFANRSLDHALLEGARSAEARQENNNIDESGDEFSETDGTIDNSILMDAIEEDQMRDSNGNPLSPVVSTPIRLFHQYRNLANDMDSSIESEASCGEANFSYLCDETRMLYDRSRLCETPTHKERTMRLSNIDKGLETLGRMLASNENVGWKEHWAFLGKFCDLASEEGLRMFEEFLVERKNAIVPEQVTDQDEQSHAQSKESLNEEKIRSLSEEPLGANNSINMLCDNMQRFKIGESGTKVGLVVGDSVQPREVSSQRQLANPYLCVTSSLKVLATRFLMNLQNKGLQEGKKNTGGQNSPFLHVVQMLDTMVENFRADAAFREIDFDKAHALFTYLVLALMGDRTEHKALRFAPLNTNDVGQQSGPASGDVASSYLCIKFALMYTMYDRFPAHVNLTDETESECRRLWQEESLITACDCRPQIGISVARRKKERMKRREERTRQLSDHGDAPMVVVDYKTYRSTQPAPSPPITPPSNDPRSTKSLPSDDDDVYLSCSDTDEERDGQGDDDDVFFTPPSSPTSRANFNGFLPCDTNNNAERMESDEEQIDDGGPAAVAGQRECPKVFIAGTVPTKQDFDVWTALESVEIDGTQYPHVHAWKDVMREHIGSKYPGNEESKDASVF</sequence>
<feature type="compositionally biased region" description="Basic and acidic residues" evidence="5">
    <location>
        <begin position="542"/>
        <end position="561"/>
    </location>
</feature>